<dbReference type="RefSeq" id="WP_145718835.1">
    <property type="nucleotide sequence ID" value="NZ_BAAAFY010000006.1"/>
</dbReference>
<evidence type="ECO:0008006" key="4">
    <source>
        <dbReference type="Google" id="ProtNLM"/>
    </source>
</evidence>
<feature type="transmembrane region" description="Helical" evidence="1">
    <location>
        <begin position="41"/>
        <end position="61"/>
    </location>
</feature>
<keyword evidence="1" id="KW-1133">Transmembrane helix</keyword>
<feature type="transmembrane region" description="Helical" evidence="1">
    <location>
        <begin position="119"/>
        <end position="140"/>
    </location>
</feature>
<accession>A0A562SN18</accession>
<keyword evidence="3" id="KW-1185">Reference proteome</keyword>
<protein>
    <recommendedName>
        <fullName evidence="4">DUF2231 domain-containing protein</fullName>
    </recommendedName>
</protein>
<dbReference type="Proteomes" id="UP000316778">
    <property type="component" value="Unassembled WGS sequence"/>
</dbReference>
<dbReference type="EMBL" id="VLLG01000006">
    <property type="protein sequence ID" value="TWI82608.1"/>
    <property type="molecule type" value="Genomic_DNA"/>
</dbReference>
<feature type="transmembrane region" description="Helical" evidence="1">
    <location>
        <begin position="17"/>
        <end position="34"/>
    </location>
</feature>
<dbReference type="AlphaFoldDB" id="A0A562SN18"/>
<proteinExistence type="predicted"/>
<evidence type="ECO:0000313" key="3">
    <source>
        <dbReference type="Proteomes" id="UP000316778"/>
    </source>
</evidence>
<evidence type="ECO:0000313" key="2">
    <source>
        <dbReference type="EMBL" id="TWI82608.1"/>
    </source>
</evidence>
<evidence type="ECO:0000256" key="1">
    <source>
        <dbReference type="SAM" id="Phobius"/>
    </source>
</evidence>
<feature type="transmembrane region" description="Helical" evidence="1">
    <location>
        <begin position="89"/>
        <end position="107"/>
    </location>
</feature>
<comment type="caution">
    <text evidence="2">The sequence shown here is derived from an EMBL/GenBank/DDBJ whole genome shotgun (WGS) entry which is preliminary data.</text>
</comment>
<reference evidence="2 3" key="1">
    <citation type="journal article" date="2013" name="Stand. Genomic Sci.">
        <title>Genomic Encyclopedia of Type Strains, Phase I: The one thousand microbial genomes (KMG-I) project.</title>
        <authorList>
            <person name="Kyrpides N.C."/>
            <person name="Woyke T."/>
            <person name="Eisen J.A."/>
            <person name="Garrity G."/>
            <person name="Lilburn T.G."/>
            <person name="Beck B.J."/>
            <person name="Whitman W.B."/>
            <person name="Hugenholtz P."/>
            <person name="Klenk H.P."/>
        </authorList>
    </citation>
    <scope>NUCLEOTIDE SEQUENCE [LARGE SCALE GENOMIC DNA]</scope>
    <source>
        <strain evidence="2 3">DSM 13484</strain>
    </source>
</reference>
<keyword evidence="1" id="KW-0472">Membrane</keyword>
<gene>
    <name evidence="2" type="ORF">LX66_5183</name>
</gene>
<name>A0A562SN18_CHIJA</name>
<sequence>MDHNNFWAHFHLTVNDLPILGFLFATVFLILALTTRWRDSWARAGMVMLAFSFLGVLAAFFSGDPALHVISGQARTSARALSQHHKRGLAATIIAMITVIIATVAILKARKAGGVYSKRLLIIVLIATALSAAAMAWTGLAGGRINHPELQEPADRESGPAQPH</sequence>
<dbReference type="OrthoDB" id="853672at2"/>
<organism evidence="2 3">
    <name type="scientific">Chitinophaga japonensis</name>
    <name type="common">Flexibacter japonensis</name>
    <dbReference type="NCBI Taxonomy" id="104662"/>
    <lineage>
        <taxon>Bacteria</taxon>
        <taxon>Pseudomonadati</taxon>
        <taxon>Bacteroidota</taxon>
        <taxon>Chitinophagia</taxon>
        <taxon>Chitinophagales</taxon>
        <taxon>Chitinophagaceae</taxon>
        <taxon>Chitinophaga</taxon>
    </lineage>
</organism>
<keyword evidence="1" id="KW-0812">Transmembrane</keyword>